<accession>A0AA36MPR6</accession>
<dbReference type="AlphaFoldDB" id="A0AA36MPR6"/>
<organism evidence="2 3">
    <name type="scientific">Effrenium voratum</name>
    <dbReference type="NCBI Taxonomy" id="2562239"/>
    <lineage>
        <taxon>Eukaryota</taxon>
        <taxon>Sar</taxon>
        <taxon>Alveolata</taxon>
        <taxon>Dinophyceae</taxon>
        <taxon>Suessiales</taxon>
        <taxon>Symbiodiniaceae</taxon>
        <taxon>Effrenium</taxon>
    </lineage>
</organism>
<keyword evidence="3" id="KW-1185">Reference proteome</keyword>
<dbReference type="Proteomes" id="UP001178507">
    <property type="component" value="Unassembled WGS sequence"/>
</dbReference>
<evidence type="ECO:0000313" key="3">
    <source>
        <dbReference type="Proteomes" id="UP001178507"/>
    </source>
</evidence>
<protein>
    <submittedName>
        <fullName evidence="2">Uncharacterized protein</fullName>
    </submittedName>
</protein>
<name>A0AA36MPR6_9DINO</name>
<reference evidence="2" key="1">
    <citation type="submission" date="2023-08" db="EMBL/GenBank/DDBJ databases">
        <authorList>
            <person name="Chen Y."/>
            <person name="Shah S."/>
            <person name="Dougan E. K."/>
            <person name="Thang M."/>
            <person name="Chan C."/>
        </authorList>
    </citation>
    <scope>NUCLEOTIDE SEQUENCE</scope>
</reference>
<evidence type="ECO:0000256" key="1">
    <source>
        <dbReference type="SAM" id="MobiDB-lite"/>
    </source>
</evidence>
<comment type="caution">
    <text evidence="2">The sequence shown here is derived from an EMBL/GenBank/DDBJ whole genome shotgun (WGS) entry which is preliminary data.</text>
</comment>
<sequence>MVAGDVNGASNGNAGKPCIQCRRPPPAGPARAAFGAPVARLVFGACLHGPFCETCRGHVARCTLPACVCRVLLEGWREAPWPPAGPEDRSAPQARASVCWLQSLEVKPRHGFVREESSQKKLLQPAQALASAAADEQRMSAPEAQVAPSFERNAVFKKREAREEKFAFRYQKRTAAPEAEAELTAAQVAAAVAAEASSKGRLIEDSHPKTAPAKFQAQLTAPKDKGKSSGPKAKKPRLIAAGDSDSE</sequence>
<dbReference type="EMBL" id="CAUJNA010000646">
    <property type="protein sequence ID" value="CAJ1379637.1"/>
    <property type="molecule type" value="Genomic_DNA"/>
</dbReference>
<feature type="region of interest" description="Disordered" evidence="1">
    <location>
        <begin position="196"/>
        <end position="247"/>
    </location>
</feature>
<proteinExistence type="predicted"/>
<gene>
    <name evidence="2" type="ORF">EVOR1521_LOCUS7821</name>
</gene>
<evidence type="ECO:0000313" key="2">
    <source>
        <dbReference type="EMBL" id="CAJ1379637.1"/>
    </source>
</evidence>